<accession>A0A0F9HLM1</accession>
<comment type="caution">
    <text evidence="1">The sequence shown here is derived from an EMBL/GenBank/DDBJ whole genome shotgun (WGS) entry which is preliminary data.</text>
</comment>
<dbReference type="EMBL" id="LAZR01024170">
    <property type="protein sequence ID" value="KKL76062.1"/>
    <property type="molecule type" value="Genomic_DNA"/>
</dbReference>
<proteinExistence type="predicted"/>
<evidence type="ECO:0000313" key="1">
    <source>
        <dbReference type="EMBL" id="KKL76062.1"/>
    </source>
</evidence>
<dbReference type="AlphaFoldDB" id="A0A0F9HLM1"/>
<reference evidence="1" key="1">
    <citation type="journal article" date="2015" name="Nature">
        <title>Complex archaea that bridge the gap between prokaryotes and eukaryotes.</title>
        <authorList>
            <person name="Spang A."/>
            <person name="Saw J.H."/>
            <person name="Jorgensen S.L."/>
            <person name="Zaremba-Niedzwiedzka K."/>
            <person name="Martijn J."/>
            <person name="Lind A.E."/>
            <person name="van Eijk R."/>
            <person name="Schleper C."/>
            <person name="Guy L."/>
            <person name="Ettema T.J."/>
        </authorList>
    </citation>
    <scope>NUCLEOTIDE SEQUENCE</scope>
</reference>
<gene>
    <name evidence="1" type="ORF">LCGC14_2048650</name>
</gene>
<protein>
    <submittedName>
        <fullName evidence="1">Uncharacterized protein</fullName>
    </submittedName>
</protein>
<organism evidence="1">
    <name type="scientific">marine sediment metagenome</name>
    <dbReference type="NCBI Taxonomy" id="412755"/>
    <lineage>
        <taxon>unclassified sequences</taxon>
        <taxon>metagenomes</taxon>
        <taxon>ecological metagenomes</taxon>
    </lineage>
</organism>
<name>A0A0F9HLM1_9ZZZZ</name>
<sequence>MKLIRTEEFTHPRKVAYVAQGQNLQVADGQELSICVFPGETPIFCQGPPEGKRWDVYINLSVIERDE</sequence>